<evidence type="ECO:0000256" key="2">
    <source>
        <dbReference type="ARBA" id="ARBA00022598"/>
    </source>
</evidence>
<dbReference type="RefSeq" id="WP_119103715.1">
    <property type="nucleotide sequence ID" value="NZ_QXMJ01000173.1"/>
</dbReference>
<name>A0A505D709_9ACTN</name>
<gene>
    <name evidence="10 11" type="primary">queC</name>
    <name evidence="11" type="ORF">FGD71_030205</name>
</gene>
<dbReference type="EMBL" id="VCHX02000173">
    <property type="protein sequence ID" value="TPQ18627.1"/>
    <property type="molecule type" value="Genomic_DNA"/>
</dbReference>
<dbReference type="Gene3D" id="3.40.50.620">
    <property type="entry name" value="HUPs"/>
    <property type="match status" value="1"/>
</dbReference>
<dbReference type="EC" id="6.3.4.20" evidence="8 10"/>
<feature type="binding site" evidence="10">
    <location>
        <position position="193"/>
    </location>
    <ligand>
        <name>Zn(2+)</name>
        <dbReference type="ChEBI" id="CHEBI:29105"/>
    </ligand>
</feature>
<reference evidence="11 12" key="1">
    <citation type="submission" date="2019-06" db="EMBL/GenBank/DDBJ databases">
        <title>Streptomyces sporangiiformans sp. nov., a novel actinomycete isolated from soil in Mount Song.</title>
        <authorList>
            <person name="Han L."/>
        </authorList>
    </citation>
    <scope>NUCLEOTIDE SEQUENCE [LARGE SCALE GENOMIC DNA]</scope>
    <source>
        <strain evidence="11 12">NEAU-SSA 1</strain>
    </source>
</reference>
<dbReference type="GO" id="GO:0016879">
    <property type="term" value="F:ligase activity, forming carbon-nitrogen bonds"/>
    <property type="evidence" value="ECO:0007669"/>
    <property type="project" value="UniProtKB-UniRule"/>
</dbReference>
<dbReference type="UniPathway" id="UPA00391"/>
<dbReference type="PIRSF" id="PIRSF006293">
    <property type="entry name" value="ExsB"/>
    <property type="match status" value="1"/>
</dbReference>
<dbReference type="PANTHER" id="PTHR42914:SF1">
    <property type="entry name" value="7-CYANO-7-DEAZAGUANINE SYNTHASE"/>
    <property type="match status" value="1"/>
</dbReference>
<organism evidence="11 12">
    <name type="scientific">Streptomyces sporangiiformans</name>
    <dbReference type="NCBI Taxonomy" id="2315329"/>
    <lineage>
        <taxon>Bacteria</taxon>
        <taxon>Bacillati</taxon>
        <taxon>Actinomycetota</taxon>
        <taxon>Actinomycetes</taxon>
        <taxon>Kitasatosporales</taxon>
        <taxon>Streptomycetaceae</taxon>
        <taxon>Streptomyces</taxon>
    </lineage>
</organism>
<comment type="pathway">
    <text evidence="1 10">Purine metabolism; 7-cyano-7-deazaguanine biosynthesis.</text>
</comment>
<keyword evidence="5 10" id="KW-0862">Zinc</keyword>
<dbReference type="GO" id="GO:0005524">
    <property type="term" value="F:ATP binding"/>
    <property type="evidence" value="ECO:0007669"/>
    <property type="project" value="UniProtKB-UniRule"/>
</dbReference>
<dbReference type="PANTHER" id="PTHR42914">
    <property type="entry name" value="7-CYANO-7-DEAZAGUANINE SYNTHASE"/>
    <property type="match status" value="1"/>
</dbReference>
<dbReference type="OrthoDB" id="9789567at2"/>
<comment type="cofactor">
    <cofactor evidence="10">
        <name>Zn(2+)</name>
        <dbReference type="ChEBI" id="CHEBI:29105"/>
    </cofactor>
    <text evidence="10">Binds 1 zinc ion per subunit.</text>
</comment>
<dbReference type="SUPFAM" id="SSF52402">
    <property type="entry name" value="Adenine nucleotide alpha hydrolases-like"/>
    <property type="match status" value="1"/>
</dbReference>
<dbReference type="GO" id="GO:0008270">
    <property type="term" value="F:zinc ion binding"/>
    <property type="evidence" value="ECO:0007669"/>
    <property type="project" value="UniProtKB-UniRule"/>
</dbReference>
<keyword evidence="10" id="KW-0671">Queuosine biosynthesis</keyword>
<accession>A0A505D709</accession>
<evidence type="ECO:0000256" key="9">
    <source>
        <dbReference type="ARBA" id="ARBA00047890"/>
    </source>
</evidence>
<evidence type="ECO:0000256" key="1">
    <source>
        <dbReference type="ARBA" id="ARBA00005061"/>
    </source>
</evidence>
<evidence type="ECO:0000256" key="5">
    <source>
        <dbReference type="ARBA" id="ARBA00022833"/>
    </source>
</evidence>
<dbReference type="CDD" id="cd01995">
    <property type="entry name" value="QueC-like"/>
    <property type="match status" value="1"/>
</dbReference>
<dbReference type="GO" id="GO:0008616">
    <property type="term" value="P:tRNA queuosine(34) biosynthetic process"/>
    <property type="evidence" value="ECO:0007669"/>
    <property type="project" value="UniProtKB-UniRule"/>
</dbReference>
<dbReference type="InterPro" id="IPR018317">
    <property type="entry name" value="QueC"/>
</dbReference>
<evidence type="ECO:0000256" key="3">
    <source>
        <dbReference type="ARBA" id="ARBA00022723"/>
    </source>
</evidence>
<evidence type="ECO:0000256" key="4">
    <source>
        <dbReference type="ARBA" id="ARBA00022741"/>
    </source>
</evidence>
<protein>
    <recommendedName>
        <fullName evidence="8 10">7-cyano-7-deazaguanine synthase</fullName>
        <ecNumber evidence="8 10">6.3.4.20</ecNumber>
    </recommendedName>
    <alternativeName>
        <fullName evidence="10">7-cyano-7-carbaguanine synthase</fullName>
    </alternativeName>
    <alternativeName>
        <fullName evidence="10">PreQ(0) synthase</fullName>
    </alternativeName>
    <alternativeName>
        <fullName evidence="10">Queuosine biosynthesis protein QueC</fullName>
    </alternativeName>
</protein>
<feature type="binding site" evidence="10">
    <location>
        <position position="209"/>
    </location>
    <ligand>
        <name>Zn(2+)</name>
        <dbReference type="ChEBI" id="CHEBI:29105"/>
    </ligand>
</feature>
<keyword evidence="3 10" id="KW-0479">Metal-binding</keyword>
<sequence>MDRSAIVLLSGGLDSTTVLAIAKGQGFTPYALSFRYGQRHSIELEAAKRVAEAQGVARHVIADIDLRVFGGSALTSDIEVPKRENVDEVEESIPVTYVPARNTIFLSFALAYAEVVGASDIFTGVTAVDYSGYPDCRPEYMDAYAKMANLATRAGVEGTQELKIHSPLIAMSKADIVREGLRLGVDYSLTSSCYDPDEQGRACGKCDTCLLRLKGFAEAGVTDPVRYQEA</sequence>
<evidence type="ECO:0000256" key="7">
    <source>
        <dbReference type="ARBA" id="ARBA00037993"/>
    </source>
</evidence>
<keyword evidence="2 10" id="KW-0436">Ligase</keyword>
<comment type="catalytic activity">
    <reaction evidence="9 10">
        <text>7-carboxy-7-carbaguanine + NH4(+) + 2 ATP = 7-cyano-7-carbaguanine + 2 AMP + 2 diphosphate + 2 H(+)</text>
        <dbReference type="Rhea" id="RHEA:27982"/>
        <dbReference type="ChEBI" id="CHEBI:15378"/>
        <dbReference type="ChEBI" id="CHEBI:28938"/>
        <dbReference type="ChEBI" id="CHEBI:30616"/>
        <dbReference type="ChEBI" id="CHEBI:33019"/>
        <dbReference type="ChEBI" id="CHEBI:45075"/>
        <dbReference type="ChEBI" id="CHEBI:61036"/>
        <dbReference type="ChEBI" id="CHEBI:456215"/>
        <dbReference type="EC" id="6.3.4.20"/>
    </reaction>
</comment>
<proteinExistence type="inferred from homology"/>
<feature type="binding site" evidence="10">
    <location>
        <position position="206"/>
    </location>
    <ligand>
        <name>Zn(2+)</name>
        <dbReference type="ChEBI" id="CHEBI:29105"/>
    </ligand>
</feature>
<keyword evidence="12" id="KW-1185">Reference proteome</keyword>
<keyword evidence="6 10" id="KW-0067">ATP-binding</keyword>
<comment type="caution">
    <text evidence="11">The sequence shown here is derived from an EMBL/GenBank/DDBJ whole genome shotgun (WGS) entry which is preliminary data.</text>
</comment>
<dbReference type="Pfam" id="PF06508">
    <property type="entry name" value="QueC"/>
    <property type="match status" value="1"/>
</dbReference>
<evidence type="ECO:0000256" key="8">
    <source>
        <dbReference type="ARBA" id="ARBA00039149"/>
    </source>
</evidence>
<dbReference type="Proteomes" id="UP000317378">
    <property type="component" value="Unassembled WGS sequence"/>
</dbReference>
<keyword evidence="4 10" id="KW-0547">Nucleotide-binding</keyword>
<dbReference type="InterPro" id="IPR014729">
    <property type="entry name" value="Rossmann-like_a/b/a_fold"/>
</dbReference>
<comment type="similarity">
    <text evidence="7 10">Belongs to the QueC family.</text>
</comment>
<evidence type="ECO:0000256" key="10">
    <source>
        <dbReference type="HAMAP-Rule" id="MF_01633"/>
    </source>
</evidence>
<evidence type="ECO:0000313" key="12">
    <source>
        <dbReference type="Proteomes" id="UP000317378"/>
    </source>
</evidence>
<evidence type="ECO:0000313" key="11">
    <source>
        <dbReference type="EMBL" id="TPQ18627.1"/>
    </source>
</evidence>
<comment type="function">
    <text evidence="10">Catalyzes the ATP-dependent conversion of 7-carboxy-7-deazaguanine (CDG) to 7-cyano-7-deazaguanine (preQ(0)).</text>
</comment>
<feature type="binding site" evidence="10">
    <location>
        <position position="203"/>
    </location>
    <ligand>
        <name>Zn(2+)</name>
        <dbReference type="ChEBI" id="CHEBI:29105"/>
    </ligand>
</feature>
<evidence type="ECO:0000256" key="6">
    <source>
        <dbReference type="ARBA" id="ARBA00022840"/>
    </source>
</evidence>
<feature type="binding site" evidence="10">
    <location>
        <begin position="9"/>
        <end position="19"/>
    </location>
    <ligand>
        <name>ATP</name>
        <dbReference type="ChEBI" id="CHEBI:30616"/>
    </ligand>
</feature>
<dbReference type="AlphaFoldDB" id="A0A505D709"/>
<dbReference type="NCBIfam" id="TIGR00364">
    <property type="entry name" value="7-cyano-7-deazaguanine synthase QueC"/>
    <property type="match status" value="1"/>
</dbReference>
<dbReference type="HAMAP" id="MF_01633">
    <property type="entry name" value="QueC"/>
    <property type="match status" value="1"/>
</dbReference>